<comment type="caution">
    <text evidence="9">The sequence shown here is derived from an EMBL/GenBank/DDBJ whole genome shotgun (WGS) entry which is preliminary data.</text>
</comment>
<evidence type="ECO:0000256" key="7">
    <source>
        <dbReference type="SAM" id="Coils"/>
    </source>
</evidence>
<dbReference type="Gene3D" id="3.40.50.150">
    <property type="entry name" value="Vaccinia Virus protein VP39"/>
    <property type="match status" value="1"/>
</dbReference>
<evidence type="ECO:0000256" key="5">
    <source>
        <dbReference type="ARBA" id="ARBA00022691"/>
    </source>
</evidence>
<organism evidence="9 10">
    <name type="scientific">Staphylococcus capitis</name>
    <dbReference type="NCBI Taxonomy" id="29388"/>
    <lineage>
        <taxon>Bacteria</taxon>
        <taxon>Bacillati</taxon>
        <taxon>Bacillota</taxon>
        <taxon>Bacilli</taxon>
        <taxon>Bacillales</taxon>
        <taxon>Staphylococcaceae</taxon>
        <taxon>Staphylococcus</taxon>
    </lineage>
</organism>
<sequence>MTNYNLTPFVKWAGGKTQLLDAINALVPYEFDTYHEPFLGGGATLLSNQPKNAIINDLNYELMTAYNVIKHDVSPLIKELKNMVKQHNTNDAKDFYMTVREQDLTNLNDIEVASRFLYLNKTGFNGLYRVNSQGKFNVPFNKKETIKNSTVFSETNLRKLSKYLNENDVLVLNEDFNEALNKVKENDLVFVDSPYDEAYSNYQKGGFHEKEHRELAERLIELDKKGVKWLVTNHNTKLIQSLYKQYDFYEIPVNRFINSDAQKRSNATNEVLILNYKPNKRQIKEFERVKFYKQLKPTSFVLKEYVKWEKLQENVKEYELQLNDLNVLMASNEIEFNDKFERLYSQRPESFDILPLFISSRNKEIKYWSSDGEAKTYGFDKKETVYDFLIESGLRDNLFMNNRYKNVLDYILGLEVGLSSNDKKNYTGTWMSNQIANMLKHYDITFRKEVPYKEIINANRIKDKTFDFVFTLDEITYCIEVNFFNTSGSKINSESERFIELNKELQNYEDIEFIWVTDGIGLRKNQTSINKAMKTIENLYNLTTFDEFLKKYNFRVPSTLIIFLLF</sequence>
<protein>
    <recommendedName>
        <fullName evidence="2">site-specific DNA-methyltransferase (adenine-specific)</fullName>
        <ecNumber evidence="2">2.1.1.72</ecNumber>
    </recommendedName>
</protein>
<accession>A0ABX1SQU1</accession>
<evidence type="ECO:0000313" key="10">
    <source>
        <dbReference type="Proteomes" id="UP000538955"/>
    </source>
</evidence>
<dbReference type="SUPFAM" id="SSF53335">
    <property type="entry name" value="S-adenosyl-L-methionine-dependent methyltransferases"/>
    <property type="match status" value="1"/>
</dbReference>
<evidence type="ECO:0000256" key="3">
    <source>
        <dbReference type="ARBA" id="ARBA00022603"/>
    </source>
</evidence>
<keyword evidence="10" id="KW-1185">Reference proteome</keyword>
<dbReference type="InterPro" id="IPR007637">
    <property type="entry name" value="Restrct_endonuc_II_DpnII-like"/>
</dbReference>
<evidence type="ECO:0000256" key="2">
    <source>
        <dbReference type="ARBA" id="ARBA00011900"/>
    </source>
</evidence>
<gene>
    <name evidence="9" type="ORF">HHM24_08250</name>
</gene>
<keyword evidence="7" id="KW-0175">Coiled coil</keyword>
<evidence type="ECO:0000313" key="9">
    <source>
        <dbReference type="EMBL" id="NMK54710.1"/>
    </source>
</evidence>
<dbReference type="Proteomes" id="UP000538955">
    <property type="component" value="Unassembled WGS sequence"/>
</dbReference>
<dbReference type="EC" id="2.1.1.72" evidence="2"/>
<dbReference type="InterPro" id="IPR012327">
    <property type="entry name" value="MeTrfase_D12"/>
</dbReference>
<evidence type="ECO:0000256" key="1">
    <source>
        <dbReference type="ARBA" id="ARBA00006594"/>
    </source>
</evidence>
<evidence type="ECO:0000259" key="8">
    <source>
        <dbReference type="Pfam" id="PF04556"/>
    </source>
</evidence>
<dbReference type="PANTHER" id="PTHR30481">
    <property type="entry name" value="DNA ADENINE METHYLASE"/>
    <property type="match status" value="1"/>
</dbReference>
<comment type="catalytic activity">
    <reaction evidence="6">
        <text>a 2'-deoxyadenosine in DNA + S-adenosyl-L-methionine = an N(6)-methyl-2'-deoxyadenosine in DNA + S-adenosyl-L-homocysteine + H(+)</text>
        <dbReference type="Rhea" id="RHEA:15197"/>
        <dbReference type="Rhea" id="RHEA-COMP:12418"/>
        <dbReference type="Rhea" id="RHEA-COMP:12419"/>
        <dbReference type="ChEBI" id="CHEBI:15378"/>
        <dbReference type="ChEBI" id="CHEBI:57856"/>
        <dbReference type="ChEBI" id="CHEBI:59789"/>
        <dbReference type="ChEBI" id="CHEBI:90615"/>
        <dbReference type="ChEBI" id="CHEBI:90616"/>
        <dbReference type="EC" id="2.1.1.72"/>
    </reaction>
</comment>
<dbReference type="Pfam" id="PF02086">
    <property type="entry name" value="MethyltransfD12"/>
    <property type="match status" value="1"/>
</dbReference>
<feature type="domain" description="Restriction endonuclease type II DpnII-like" evidence="8">
    <location>
        <begin position="290"/>
        <end position="550"/>
    </location>
</feature>
<dbReference type="Gene3D" id="1.10.1020.10">
    <property type="entry name" value="Adenine-specific Methyltransferase, Domain 2"/>
    <property type="match status" value="1"/>
</dbReference>
<dbReference type="NCBIfam" id="TIGR00571">
    <property type="entry name" value="dam"/>
    <property type="match status" value="1"/>
</dbReference>
<keyword evidence="4 9" id="KW-0808">Transferase</keyword>
<dbReference type="RefSeq" id="WP_168993020.1">
    <property type="nucleotide sequence ID" value="NZ_JABBMI010000068.1"/>
</dbReference>
<comment type="similarity">
    <text evidence="1">Belongs to the N(4)/N(6)-methyltransferase family.</text>
</comment>
<evidence type="ECO:0000256" key="6">
    <source>
        <dbReference type="ARBA" id="ARBA00047942"/>
    </source>
</evidence>
<keyword evidence="3 9" id="KW-0489">Methyltransferase</keyword>
<dbReference type="GO" id="GO:0032259">
    <property type="term" value="P:methylation"/>
    <property type="evidence" value="ECO:0007669"/>
    <property type="project" value="UniProtKB-KW"/>
</dbReference>
<dbReference type="InterPro" id="IPR023095">
    <property type="entry name" value="Ade_MeTrfase_dom_2"/>
</dbReference>
<dbReference type="EMBL" id="JABBMI010000068">
    <property type="protein sequence ID" value="NMK54710.1"/>
    <property type="molecule type" value="Genomic_DNA"/>
</dbReference>
<dbReference type="PRINTS" id="PR00505">
    <property type="entry name" value="D12N6MTFRASE"/>
</dbReference>
<dbReference type="PANTHER" id="PTHR30481:SF3">
    <property type="entry name" value="DNA ADENINE METHYLASE"/>
    <property type="match status" value="1"/>
</dbReference>
<feature type="coiled-coil region" evidence="7">
    <location>
        <begin position="308"/>
        <end position="335"/>
    </location>
</feature>
<evidence type="ECO:0000256" key="4">
    <source>
        <dbReference type="ARBA" id="ARBA00022679"/>
    </source>
</evidence>
<proteinExistence type="inferred from homology"/>
<dbReference type="GO" id="GO:0009007">
    <property type="term" value="F:site-specific DNA-methyltransferase (adenine-specific) activity"/>
    <property type="evidence" value="ECO:0007669"/>
    <property type="project" value="UniProtKB-EC"/>
</dbReference>
<reference evidence="9 10" key="1">
    <citation type="submission" date="2020-04" db="EMBL/GenBank/DDBJ databases">
        <title>The Epidemiology and Molecular Characteristics of Linezolid-Resistant Staphylococcus capitis in Huashan Hospital, Shanghai.</title>
        <authorList>
            <person name="Ding L."/>
            <person name="Li P."/>
            <person name="Yang Y."/>
            <person name="Lin D."/>
            <person name="Xu X."/>
        </authorList>
    </citation>
    <scope>NUCLEOTIDE SEQUENCE [LARGE SCALE GENOMIC DNA]</scope>
    <source>
        <strain evidence="9 10">17-84</strain>
    </source>
</reference>
<keyword evidence="5" id="KW-0949">S-adenosyl-L-methionine</keyword>
<name>A0ABX1SQU1_STACP</name>
<dbReference type="Pfam" id="PF04556">
    <property type="entry name" value="DpnII"/>
    <property type="match status" value="1"/>
</dbReference>
<dbReference type="InterPro" id="IPR029063">
    <property type="entry name" value="SAM-dependent_MTases_sf"/>
</dbReference>